<feature type="region of interest" description="Disordered" evidence="1">
    <location>
        <begin position="1"/>
        <end position="45"/>
    </location>
</feature>
<evidence type="ECO:0000313" key="3">
    <source>
        <dbReference type="Proteomes" id="UP000191897"/>
    </source>
</evidence>
<sequence>MAAAVDQAALEPSDGRTLEERFGVKRKGMLQRRSTLRDPHFSRSE</sequence>
<protein>
    <submittedName>
        <fullName evidence="2">Uncharacterized protein</fullName>
    </submittedName>
</protein>
<dbReference type="EMBL" id="FBWC01000041">
    <property type="protein sequence ID" value="CUX67273.1"/>
    <property type="molecule type" value="Genomic_DNA"/>
</dbReference>
<feature type="compositionally biased region" description="Basic and acidic residues" evidence="1">
    <location>
        <begin position="13"/>
        <end position="23"/>
    </location>
</feature>
<name>A0A1S7SF15_AGRTU</name>
<gene>
    <name evidence="2" type="ORF">AGR4C_pb20091</name>
</gene>
<feature type="compositionally biased region" description="Basic and acidic residues" evidence="1">
    <location>
        <begin position="35"/>
        <end position="45"/>
    </location>
</feature>
<evidence type="ECO:0000313" key="2">
    <source>
        <dbReference type="EMBL" id="CUX67273.1"/>
    </source>
</evidence>
<accession>A0A1S7SF15</accession>
<proteinExistence type="predicted"/>
<reference evidence="2 3" key="1">
    <citation type="submission" date="2016-01" db="EMBL/GenBank/DDBJ databases">
        <authorList>
            <person name="Oliw E.H."/>
        </authorList>
    </citation>
    <scope>NUCLEOTIDE SEQUENCE [LARGE SCALE GENOMIC DNA]</scope>
    <source>
        <strain evidence="2 3">Kerr 14</strain>
    </source>
</reference>
<evidence type="ECO:0000256" key="1">
    <source>
        <dbReference type="SAM" id="MobiDB-lite"/>
    </source>
</evidence>
<dbReference type="AlphaFoldDB" id="A0A1S7SF15"/>
<organism evidence="2 3">
    <name type="scientific">Agrobacterium tumefaciens str. Kerr 14</name>
    <dbReference type="NCBI Taxonomy" id="1183424"/>
    <lineage>
        <taxon>Bacteria</taxon>
        <taxon>Pseudomonadati</taxon>
        <taxon>Pseudomonadota</taxon>
        <taxon>Alphaproteobacteria</taxon>
        <taxon>Hyphomicrobiales</taxon>
        <taxon>Rhizobiaceae</taxon>
        <taxon>Rhizobium/Agrobacterium group</taxon>
        <taxon>Agrobacterium</taxon>
        <taxon>Agrobacterium tumefaciens complex</taxon>
    </lineage>
</organism>
<dbReference type="Proteomes" id="UP000191897">
    <property type="component" value="Unassembled WGS sequence"/>
</dbReference>